<dbReference type="GO" id="GO:0032259">
    <property type="term" value="P:methylation"/>
    <property type="evidence" value="ECO:0007669"/>
    <property type="project" value="UniProtKB-KW"/>
</dbReference>
<name>A0A1R3V8X8_9HYPH</name>
<dbReference type="RefSeq" id="WP_077379437.1">
    <property type="nucleotide sequence ID" value="NZ_FTPD01000021.1"/>
</dbReference>
<keyword evidence="1 4" id="KW-0489">Methyltransferase</keyword>
<evidence type="ECO:0000256" key="2">
    <source>
        <dbReference type="ARBA" id="ARBA00022679"/>
    </source>
</evidence>
<organism evidence="4 5">
    <name type="scientific">Mesorhizobium prunaredense</name>
    <dbReference type="NCBI Taxonomy" id="1631249"/>
    <lineage>
        <taxon>Bacteria</taxon>
        <taxon>Pseudomonadati</taxon>
        <taxon>Pseudomonadota</taxon>
        <taxon>Alphaproteobacteria</taxon>
        <taxon>Hyphomicrobiales</taxon>
        <taxon>Phyllobacteriaceae</taxon>
        <taxon>Mesorhizobium</taxon>
    </lineage>
</organism>
<dbReference type="PANTHER" id="PTHR43861:SF1">
    <property type="entry name" value="TRANS-ACONITATE 2-METHYLTRANSFERASE"/>
    <property type="match status" value="1"/>
</dbReference>
<dbReference type="STRING" id="1631249.BQ8794_280075"/>
<evidence type="ECO:0000313" key="5">
    <source>
        <dbReference type="Proteomes" id="UP000188388"/>
    </source>
</evidence>
<dbReference type="SUPFAM" id="SSF53335">
    <property type="entry name" value="S-adenosyl-L-methionine-dependent methyltransferases"/>
    <property type="match status" value="1"/>
</dbReference>
<reference evidence="5" key="1">
    <citation type="submission" date="2017-01" db="EMBL/GenBank/DDBJ databases">
        <authorList>
            <person name="Brunel B."/>
        </authorList>
    </citation>
    <scope>NUCLEOTIDE SEQUENCE [LARGE SCALE GENOMIC DNA]</scope>
</reference>
<protein>
    <submittedName>
        <fullName evidence="4">Methyltransferase type 11</fullName>
    </submittedName>
</protein>
<keyword evidence="2 4" id="KW-0808">Transferase</keyword>
<sequence length="233" mass="26226">MLQAEFDQFALEYQQQHAASIRLSGETPDFFAQYKIDDVAARLARSNIKPRRILDFGAGVGNSLGPMRAAFPDSEITLLDPSSQSLDIARKRFPGQADFRHFDGETIPCDDASFDLAFAACVFHHIPENLHVGLIKEIGRVLTGGGSFFLFEHNPWNPLTTHAVRNCAFDENAILINSRDLRKRMAAAGFSRSDVVYRIFFPRVLARLRPLERFLTRMPMGAQYFVHAIKPAV</sequence>
<keyword evidence="5" id="KW-1185">Reference proteome</keyword>
<dbReference type="PANTHER" id="PTHR43861">
    <property type="entry name" value="TRANS-ACONITATE 2-METHYLTRANSFERASE-RELATED"/>
    <property type="match status" value="1"/>
</dbReference>
<evidence type="ECO:0000256" key="1">
    <source>
        <dbReference type="ARBA" id="ARBA00022603"/>
    </source>
</evidence>
<evidence type="ECO:0000259" key="3">
    <source>
        <dbReference type="Pfam" id="PF13649"/>
    </source>
</evidence>
<dbReference type="GO" id="GO:0008168">
    <property type="term" value="F:methyltransferase activity"/>
    <property type="evidence" value="ECO:0007669"/>
    <property type="project" value="UniProtKB-KW"/>
</dbReference>
<dbReference type="AlphaFoldDB" id="A0A1R3V8X8"/>
<gene>
    <name evidence="4" type="ORF">BQ8794_280075</name>
</gene>
<feature type="domain" description="Methyltransferase" evidence="3">
    <location>
        <begin position="53"/>
        <end position="146"/>
    </location>
</feature>
<proteinExistence type="predicted"/>
<dbReference type="Pfam" id="PF13649">
    <property type="entry name" value="Methyltransf_25"/>
    <property type="match status" value="1"/>
</dbReference>
<dbReference type="Proteomes" id="UP000188388">
    <property type="component" value="Unassembled WGS sequence"/>
</dbReference>
<dbReference type="InterPro" id="IPR029063">
    <property type="entry name" value="SAM-dependent_MTases_sf"/>
</dbReference>
<dbReference type="InterPro" id="IPR041698">
    <property type="entry name" value="Methyltransf_25"/>
</dbReference>
<evidence type="ECO:0000313" key="4">
    <source>
        <dbReference type="EMBL" id="SIT56336.1"/>
    </source>
</evidence>
<dbReference type="EMBL" id="FTPD01000021">
    <property type="protein sequence ID" value="SIT56336.1"/>
    <property type="molecule type" value="Genomic_DNA"/>
</dbReference>
<accession>A0A1R3V8X8</accession>
<dbReference type="CDD" id="cd02440">
    <property type="entry name" value="AdoMet_MTases"/>
    <property type="match status" value="1"/>
</dbReference>
<dbReference type="Gene3D" id="3.40.50.150">
    <property type="entry name" value="Vaccinia Virus protein VP39"/>
    <property type="match status" value="1"/>
</dbReference>